<name>A0A7R9F876_9NEOP</name>
<feature type="compositionally biased region" description="Basic and acidic residues" evidence="1">
    <location>
        <begin position="54"/>
        <end position="69"/>
    </location>
</feature>
<dbReference type="EMBL" id="OD570267">
    <property type="protein sequence ID" value="CAD7448639.1"/>
    <property type="molecule type" value="Genomic_DNA"/>
</dbReference>
<organism evidence="2">
    <name type="scientific">Timema bartmani</name>
    <dbReference type="NCBI Taxonomy" id="61472"/>
    <lineage>
        <taxon>Eukaryota</taxon>
        <taxon>Metazoa</taxon>
        <taxon>Ecdysozoa</taxon>
        <taxon>Arthropoda</taxon>
        <taxon>Hexapoda</taxon>
        <taxon>Insecta</taxon>
        <taxon>Pterygota</taxon>
        <taxon>Neoptera</taxon>
        <taxon>Polyneoptera</taxon>
        <taxon>Phasmatodea</taxon>
        <taxon>Timematodea</taxon>
        <taxon>Timematoidea</taxon>
        <taxon>Timematidae</taxon>
        <taxon>Timema</taxon>
    </lineage>
</organism>
<gene>
    <name evidence="2" type="ORF">TBIB3V08_LOCUS10922</name>
</gene>
<proteinExistence type="predicted"/>
<sequence>MDLEPIPEAPTAEYLRAPRRVPPFTNRESRYPRDSPLGQLEDRLIEMFRENQRRQEELQRFRENRDSGRGDGSGGSH</sequence>
<feature type="region of interest" description="Disordered" evidence="1">
    <location>
        <begin position="1"/>
        <end position="39"/>
    </location>
</feature>
<reference evidence="2" key="1">
    <citation type="submission" date="2020-11" db="EMBL/GenBank/DDBJ databases">
        <authorList>
            <person name="Tran Van P."/>
        </authorList>
    </citation>
    <scope>NUCLEOTIDE SEQUENCE</scope>
</reference>
<evidence type="ECO:0000313" key="2">
    <source>
        <dbReference type="EMBL" id="CAD7448639.1"/>
    </source>
</evidence>
<protein>
    <submittedName>
        <fullName evidence="2">Uncharacterized protein</fullName>
    </submittedName>
</protein>
<evidence type="ECO:0000256" key="1">
    <source>
        <dbReference type="SAM" id="MobiDB-lite"/>
    </source>
</evidence>
<feature type="region of interest" description="Disordered" evidence="1">
    <location>
        <begin position="54"/>
        <end position="77"/>
    </location>
</feature>
<accession>A0A7R9F876</accession>
<dbReference type="AlphaFoldDB" id="A0A7R9F876"/>